<protein>
    <recommendedName>
        <fullName evidence="5">Protein kinase domain-containing protein</fullName>
    </recommendedName>
</protein>
<sequence>MGTMIDDFEVLQKIAESDRGGIYQARDRRDGRIIALKKFEDLARLPTWEREAHALSTIRGDNVVKLMESGILPQGAYLALEWLEGESLDARASRDPLSLTEFARLTSQTLDALHSVHRAGFLHRDVKPANLQQGGDGIWTLIDFGESRPLGVSSRQPLVGSIHCMAPEQFEERHLDVRTDLYALGCTLFFALTSRFAHVGETTPEVMTSHLYPEPPALADARPDLPASLVAWVEKLMSRLPGDRPQSCQEALRTLSA</sequence>
<evidence type="ECO:0000256" key="2">
    <source>
        <dbReference type="ARBA" id="ARBA00022741"/>
    </source>
</evidence>
<dbReference type="Gene3D" id="1.10.510.10">
    <property type="entry name" value="Transferase(Phosphotransferase) domain 1"/>
    <property type="match status" value="1"/>
</dbReference>
<dbReference type="Proteomes" id="UP000321577">
    <property type="component" value="Unassembled WGS sequence"/>
</dbReference>
<gene>
    <name evidence="6" type="ORF">BGE01nite_13510</name>
</gene>
<dbReference type="EMBL" id="BKAG01000007">
    <property type="protein sequence ID" value="GEP42060.1"/>
    <property type="molecule type" value="Genomic_DNA"/>
</dbReference>
<evidence type="ECO:0000256" key="3">
    <source>
        <dbReference type="ARBA" id="ARBA00022777"/>
    </source>
</evidence>
<dbReference type="OrthoDB" id="6111975at2"/>
<dbReference type="CDD" id="cd14014">
    <property type="entry name" value="STKc_PknB_like"/>
    <property type="match status" value="1"/>
</dbReference>
<dbReference type="SMART" id="SM00220">
    <property type="entry name" value="S_TKc"/>
    <property type="match status" value="1"/>
</dbReference>
<dbReference type="Pfam" id="PF00069">
    <property type="entry name" value="Pkinase"/>
    <property type="match status" value="1"/>
</dbReference>
<keyword evidence="7" id="KW-1185">Reference proteome</keyword>
<evidence type="ECO:0000313" key="7">
    <source>
        <dbReference type="Proteomes" id="UP000321577"/>
    </source>
</evidence>
<dbReference type="PANTHER" id="PTHR43289">
    <property type="entry name" value="MITOGEN-ACTIVATED PROTEIN KINASE KINASE KINASE 20-RELATED"/>
    <property type="match status" value="1"/>
</dbReference>
<dbReference type="SUPFAM" id="SSF56112">
    <property type="entry name" value="Protein kinase-like (PK-like)"/>
    <property type="match status" value="1"/>
</dbReference>
<dbReference type="PANTHER" id="PTHR43289:SF6">
    <property type="entry name" value="SERINE_THREONINE-PROTEIN KINASE NEKL-3"/>
    <property type="match status" value="1"/>
</dbReference>
<feature type="domain" description="Protein kinase" evidence="5">
    <location>
        <begin position="8"/>
        <end position="257"/>
    </location>
</feature>
<comment type="caution">
    <text evidence="6">The sequence shown here is derived from an EMBL/GenBank/DDBJ whole genome shotgun (WGS) entry which is preliminary data.</text>
</comment>
<dbReference type="InterPro" id="IPR000719">
    <property type="entry name" value="Prot_kinase_dom"/>
</dbReference>
<keyword evidence="1" id="KW-0808">Transferase</keyword>
<accession>A0A512M5Q8</accession>
<evidence type="ECO:0000256" key="1">
    <source>
        <dbReference type="ARBA" id="ARBA00022679"/>
    </source>
</evidence>
<dbReference type="GO" id="GO:0005524">
    <property type="term" value="F:ATP binding"/>
    <property type="evidence" value="ECO:0007669"/>
    <property type="project" value="UniProtKB-KW"/>
</dbReference>
<keyword evidence="4" id="KW-0067">ATP-binding</keyword>
<dbReference type="Gene3D" id="3.30.200.20">
    <property type="entry name" value="Phosphorylase Kinase, domain 1"/>
    <property type="match status" value="1"/>
</dbReference>
<dbReference type="GO" id="GO:0004674">
    <property type="term" value="F:protein serine/threonine kinase activity"/>
    <property type="evidence" value="ECO:0007669"/>
    <property type="project" value="TreeGrafter"/>
</dbReference>
<evidence type="ECO:0000259" key="5">
    <source>
        <dbReference type="PROSITE" id="PS50011"/>
    </source>
</evidence>
<keyword evidence="3" id="KW-0418">Kinase</keyword>
<organism evidence="6 7">
    <name type="scientific">Brevifollis gellanilyticus</name>
    <dbReference type="NCBI Taxonomy" id="748831"/>
    <lineage>
        <taxon>Bacteria</taxon>
        <taxon>Pseudomonadati</taxon>
        <taxon>Verrucomicrobiota</taxon>
        <taxon>Verrucomicrobiia</taxon>
        <taxon>Verrucomicrobiales</taxon>
        <taxon>Verrucomicrobiaceae</taxon>
    </lineage>
</organism>
<reference evidence="6 7" key="1">
    <citation type="submission" date="2019-07" db="EMBL/GenBank/DDBJ databases">
        <title>Whole genome shotgun sequence of Brevifollis gellanilyticus NBRC 108608.</title>
        <authorList>
            <person name="Hosoyama A."/>
            <person name="Uohara A."/>
            <person name="Ohji S."/>
            <person name="Ichikawa N."/>
        </authorList>
    </citation>
    <scope>NUCLEOTIDE SEQUENCE [LARGE SCALE GENOMIC DNA]</scope>
    <source>
        <strain evidence="6 7">NBRC 108608</strain>
    </source>
</reference>
<dbReference type="PROSITE" id="PS50011">
    <property type="entry name" value="PROTEIN_KINASE_DOM"/>
    <property type="match status" value="1"/>
</dbReference>
<keyword evidence="2" id="KW-0547">Nucleotide-binding</keyword>
<evidence type="ECO:0000256" key="4">
    <source>
        <dbReference type="ARBA" id="ARBA00022840"/>
    </source>
</evidence>
<proteinExistence type="predicted"/>
<dbReference type="AlphaFoldDB" id="A0A512M5Q8"/>
<dbReference type="InterPro" id="IPR011009">
    <property type="entry name" value="Kinase-like_dom_sf"/>
</dbReference>
<evidence type="ECO:0000313" key="6">
    <source>
        <dbReference type="EMBL" id="GEP42060.1"/>
    </source>
</evidence>
<name>A0A512M5Q8_9BACT</name>